<evidence type="ECO:0000256" key="1">
    <source>
        <dbReference type="ARBA" id="ARBA00005541"/>
    </source>
</evidence>
<name>A0ABQ2F712_9MICO</name>
<dbReference type="EMBL" id="BMLB01000003">
    <property type="protein sequence ID" value="GGK68281.1"/>
    <property type="molecule type" value="Genomic_DNA"/>
</dbReference>
<keyword evidence="5" id="KW-1185">Reference proteome</keyword>
<proteinExistence type="inferred from homology"/>
<sequence>MNDQPLAAPQPLSAPAPLTLTAPAPAEPVAETAAPKMAPPVDPQAVPALDKKVEDFLHGLTQTETRSPEFAKRAADVRTMGDAEIRSAAETSNRLLKSPVRALNEGGISKESKVGRTLMELRRTVEDLDPAQAEGAKKFLGMIPFGDRLRDYFRKYESAEKHLDGILHALRSGQDELSKDNAALNMEKQHLWDSMGRLNQYVYIAEQLDAKVSAHVAMLEETDPETAKAMREDVLFYVRQKHQDLLTQLAVSIQNYLAIDIIMKNNIELIKGVDRASTTTVSALRTAVLVAQALNNQRLVLDQITALNSTTSDMIQRTSEMLRDNSVAIQEQAASSTIGLEQLQAAFANIYETMDAIDAFRSQALDSMSQTIGVLEGEVEKSRGYLDRAQRTDARLAGGDLDLGDVPPTRR</sequence>
<evidence type="ECO:0000313" key="4">
    <source>
        <dbReference type="EMBL" id="GGK68281.1"/>
    </source>
</evidence>
<evidence type="ECO:0000256" key="3">
    <source>
        <dbReference type="SAM" id="MobiDB-lite"/>
    </source>
</evidence>
<reference evidence="5" key="1">
    <citation type="journal article" date="2019" name="Int. J. Syst. Evol. Microbiol.">
        <title>The Global Catalogue of Microorganisms (GCM) 10K type strain sequencing project: providing services to taxonomists for standard genome sequencing and annotation.</title>
        <authorList>
            <consortium name="The Broad Institute Genomics Platform"/>
            <consortium name="The Broad Institute Genome Sequencing Center for Infectious Disease"/>
            <person name="Wu L."/>
            <person name="Ma J."/>
        </authorList>
    </citation>
    <scope>NUCLEOTIDE SEQUENCE [LARGE SCALE GENOMIC DNA]</scope>
    <source>
        <strain evidence="5">CGMCC 1.5362</strain>
    </source>
</reference>
<evidence type="ECO:0000256" key="2">
    <source>
        <dbReference type="PIRNR" id="PIRNR026508"/>
    </source>
</evidence>
<evidence type="ECO:0000313" key="5">
    <source>
        <dbReference type="Proteomes" id="UP000662111"/>
    </source>
</evidence>
<dbReference type="InterPro" id="IPR008863">
    <property type="entry name" value="Toxic_anion-R_TelA"/>
</dbReference>
<dbReference type="RefSeq" id="WP_022921553.1">
    <property type="nucleotide sequence ID" value="NZ_BMLB01000003.1"/>
</dbReference>
<dbReference type="PANTHER" id="PTHR38432">
    <property type="entry name" value="TELA-LIKE PROTEIN SAOUHSC_01408"/>
    <property type="match status" value="1"/>
</dbReference>
<feature type="region of interest" description="Disordered" evidence="3">
    <location>
        <begin position="1"/>
        <end position="44"/>
    </location>
</feature>
<dbReference type="PANTHER" id="PTHR38432:SF1">
    <property type="entry name" value="TELA-LIKE PROTEIN SAOUHSC_01408"/>
    <property type="match status" value="1"/>
</dbReference>
<gene>
    <name evidence="4" type="ORF">GCM10011509_15840</name>
</gene>
<comment type="caution">
    <text evidence="4">The sequence shown here is derived from an EMBL/GenBank/DDBJ whole genome shotgun (WGS) entry which is preliminary data.</text>
</comment>
<comment type="similarity">
    <text evidence="1 2">Belongs to the TelA family.</text>
</comment>
<feature type="compositionally biased region" description="Low complexity" evidence="3">
    <location>
        <begin position="1"/>
        <end position="35"/>
    </location>
</feature>
<accession>A0ABQ2F712</accession>
<dbReference type="PIRSF" id="PIRSF026508">
    <property type="entry name" value="TelA"/>
    <property type="match status" value="1"/>
</dbReference>
<dbReference type="Proteomes" id="UP000662111">
    <property type="component" value="Unassembled WGS sequence"/>
</dbReference>
<dbReference type="Pfam" id="PF05816">
    <property type="entry name" value="TelA"/>
    <property type="match status" value="1"/>
</dbReference>
<organism evidence="4 5">
    <name type="scientific">Ornithinimicrobium pekingense</name>
    <dbReference type="NCBI Taxonomy" id="384677"/>
    <lineage>
        <taxon>Bacteria</taxon>
        <taxon>Bacillati</taxon>
        <taxon>Actinomycetota</taxon>
        <taxon>Actinomycetes</taxon>
        <taxon>Micrococcales</taxon>
        <taxon>Ornithinimicrobiaceae</taxon>
        <taxon>Ornithinimicrobium</taxon>
    </lineage>
</organism>
<protein>
    <submittedName>
        <fullName evidence="4">Toxic anion resistance protein</fullName>
    </submittedName>
</protein>